<dbReference type="Gramene" id="OB04G15020.1">
    <property type="protein sequence ID" value="OB04G15020.1"/>
    <property type="gene ID" value="OB04G15020"/>
</dbReference>
<reference evidence="1" key="2">
    <citation type="submission" date="2013-04" db="UniProtKB">
        <authorList>
            <consortium name="EnsemblPlants"/>
        </authorList>
    </citation>
    <scope>IDENTIFICATION</scope>
</reference>
<dbReference type="Proteomes" id="UP000006038">
    <property type="component" value="Chromosome 4"/>
</dbReference>
<keyword evidence="2" id="KW-1185">Reference proteome</keyword>
<dbReference type="EnsemblPlants" id="OB04G15020.1">
    <property type="protein sequence ID" value="OB04G15020.1"/>
    <property type="gene ID" value="OB04G15020"/>
</dbReference>
<dbReference type="HOGENOM" id="CLU_2658475_0_0_1"/>
<accession>J3LWH7</accession>
<dbReference type="AlphaFoldDB" id="J3LWH7"/>
<organism evidence="1">
    <name type="scientific">Oryza brachyantha</name>
    <name type="common">malo sina</name>
    <dbReference type="NCBI Taxonomy" id="4533"/>
    <lineage>
        <taxon>Eukaryota</taxon>
        <taxon>Viridiplantae</taxon>
        <taxon>Streptophyta</taxon>
        <taxon>Embryophyta</taxon>
        <taxon>Tracheophyta</taxon>
        <taxon>Spermatophyta</taxon>
        <taxon>Magnoliopsida</taxon>
        <taxon>Liliopsida</taxon>
        <taxon>Poales</taxon>
        <taxon>Poaceae</taxon>
        <taxon>BOP clade</taxon>
        <taxon>Oryzoideae</taxon>
        <taxon>Oryzeae</taxon>
        <taxon>Oryzinae</taxon>
        <taxon>Oryza</taxon>
    </lineage>
</organism>
<reference evidence="1" key="1">
    <citation type="journal article" date="2013" name="Nat. Commun.">
        <title>Whole-genome sequencing of Oryza brachyantha reveals mechanisms underlying Oryza genome evolution.</title>
        <authorList>
            <person name="Chen J."/>
            <person name="Huang Q."/>
            <person name="Gao D."/>
            <person name="Wang J."/>
            <person name="Lang Y."/>
            <person name="Liu T."/>
            <person name="Li B."/>
            <person name="Bai Z."/>
            <person name="Luis Goicoechea J."/>
            <person name="Liang C."/>
            <person name="Chen C."/>
            <person name="Zhang W."/>
            <person name="Sun S."/>
            <person name="Liao Y."/>
            <person name="Zhang X."/>
            <person name="Yang L."/>
            <person name="Song C."/>
            <person name="Wang M."/>
            <person name="Shi J."/>
            <person name="Liu G."/>
            <person name="Liu J."/>
            <person name="Zhou H."/>
            <person name="Zhou W."/>
            <person name="Yu Q."/>
            <person name="An N."/>
            <person name="Chen Y."/>
            <person name="Cai Q."/>
            <person name="Wang B."/>
            <person name="Liu B."/>
            <person name="Min J."/>
            <person name="Huang Y."/>
            <person name="Wu H."/>
            <person name="Li Z."/>
            <person name="Zhang Y."/>
            <person name="Yin Y."/>
            <person name="Song W."/>
            <person name="Jiang J."/>
            <person name="Jackson S.A."/>
            <person name="Wing R.A."/>
            <person name="Wang J."/>
            <person name="Chen M."/>
        </authorList>
    </citation>
    <scope>NUCLEOTIDE SEQUENCE [LARGE SCALE GENOMIC DNA]</scope>
    <source>
        <strain evidence="1">cv. IRGC 101232</strain>
    </source>
</reference>
<evidence type="ECO:0000313" key="2">
    <source>
        <dbReference type="Proteomes" id="UP000006038"/>
    </source>
</evidence>
<protein>
    <submittedName>
        <fullName evidence="1">Uncharacterized protein</fullName>
    </submittedName>
</protein>
<proteinExistence type="predicted"/>
<dbReference type="STRING" id="4533.J3LWH7"/>
<evidence type="ECO:0000313" key="1">
    <source>
        <dbReference type="EnsemblPlants" id="OB04G15020.1"/>
    </source>
</evidence>
<dbReference type="eggNOG" id="KOG1329">
    <property type="taxonomic scope" value="Eukaryota"/>
</dbReference>
<name>J3LWH7_ORYBR</name>
<sequence>MLVMPWQDKTSVSFIGNTGLMKTHDEETRRFFEGTDMRCFLCPRNADASLTMVQHVKILGMIGVVGSTQANAQMMH</sequence>